<dbReference type="Proteomes" id="UP000317465">
    <property type="component" value="Chromosome"/>
</dbReference>
<accession>A0ACA8QWU8</accession>
<protein>
    <submittedName>
        <fullName evidence="1">Uroporphyrinogen III methyltransferase</fullName>
    </submittedName>
</protein>
<dbReference type="EMBL" id="AP019737">
    <property type="protein sequence ID" value="BBL09097.1"/>
    <property type="molecule type" value="Genomic_DNA"/>
</dbReference>
<sequence length="296" mass="33344">MKNNVKLRSALKVKKVLVSQPRPAVIEKSPFYELSEKYNVEIAYKPFIRVVGVSLKEFRAQRVEILTHTAVIFTSRTTVDSFFHICEEARITVPETMKYICQTEAVALYLQKYIVYRKRKISFADGSFTSFIELIIKHKDEKFLLALSEPHKPELPETLAKLKLAVDPVILARTVASELEDVQLADYGLLALYSPSDVKTLVDKFGTENLPAVAVFGEGTLRAALAAGITVQANAPTPVAPSMAKAIDIYLQKVHKGEEIEPVELVTDTEKEEFIRSQQHKLAKKSRTRRTAEPRK</sequence>
<evidence type="ECO:0000313" key="2">
    <source>
        <dbReference type="Proteomes" id="UP000317465"/>
    </source>
</evidence>
<organism evidence="1 2">
    <name type="scientific">Alistipes onderdonkii subsp. vulgaris</name>
    <dbReference type="NCBI Taxonomy" id="2585117"/>
    <lineage>
        <taxon>Bacteria</taxon>
        <taxon>Pseudomonadati</taxon>
        <taxon>Bacteroidota</taxon>
        <taxon>Bacteroidia</taxon>
        <taxon>Bacteroidales</taxon>
        <taxon>Rikenellaceae</taxon>
        <taxon>Alistipes</taxon>
    </lineage>
</organism>
<keyword evidence="1" id="KW-0808">Transferase</keyword>
<name>A0ACA8QWU8_9BACT</name>
<keyword evidence="2" id="KW-1185">Reference proteome</keyword>
<reference evidence="1 2" key="1">
    <citation type="journal article" date="2020" name="Int. J. Syst. Evol. Microbiol.">
        <title>Alistipes communis sp. nov., Alistipes dispar sp. nov. and Alistipes onderdonkii subsp. vulgaris subsp. nov., isolated from human faeces, and creation of Alistipes onderdonkii subsp. onderdonkii subsp. nov.</title>
        <authorList>
            <person name="Sakamoto M."/>
            <person name="Ikeyama N."/>
            <person name="Ogata Y."/>
            <person name="Suda W."/>
            <person name="Iino T."/>
            <person name="Hattori M."/>
            <person name="Ohkuma M."/>
        </authorList>
    </citation>
    <scope>NUCLEOTIDE SEQUENCE [LARGE SCALE GENOMIC DNA]</scope>
    <source>
        <strain evidence="1 2">5CPYCFAH4</strain>
    </source>
</reference>
<evidence type="ECO:0000313" key="1">
    <source>
        <dbReference type="EMBL" id="BBL09097.1"/>
    </source>
</evidence>
<gene>
    <name evidence="1" type="ORF">A5CPYCFAH4_13210</name>
</gene>
<proteinExistence type="predicted"/>
<keyword evidence="1" id="KW-0489">Methyltransferase</keyword>